<dbReference type="KEGG" id="vg:20283019"/>
<evidence type="ECO:0000313" key="3">
    <source>
        <dbReference type="Proteomes" id="UP000028561"/>
    </source>
</evidence>
<evidence type="ECO:0000313" key="2">
    <source>
        <dbReference type="EMBL" id="AIF71908.1"/>
    </source>
</evidence>
<name>A0A075LYH4_9CAUD</name>
<evidence type="ECO:0008006" key="4">
    <source>
        <dbReference type="Google" id="ProtNLM"/>
    </source>
</evidence>
<feature type="transmembrane region" description="Helical" evidence="1">
    <location>
        <begin position="32"/>
        <end position="55"/>
    </location>
</feature>
<proteinExistence type="predicted"/>
<evidence type="ECO:0000256" key="1">
    <source>
        <dbReference type="SAM" id="Phobius"/>
    </source>
</evidence>
<reference evidence="2 3" key="2">
    <citation type="journal article" date="2016" name="Virology (Lond)">
        <title>Genomic characterization and comparison of seven Myoviridae bacteriophage infecting Bacillus thuringiensis.</title>
        <authorList>
            <person name="Sauder A.B."/>
            <person name="Quinn M.R."/>
            <person name="Brouillette A."/>
            <person name="Caruso S."/>
            <person name="Cresawn S."/>
            <person name="Erill I."/>
            <person name="Lewis L."/>
            <person name="Loesser-Casey K."/>
            <person name="Pate M."/>
            <person name="Scott C."/>
            <person name="Stockwell S."/>
            <person name="Temple L."/>
        </authorList>
    </citation>
    <scope>NUCLEOTIDE SEQUENCE [LARGE SCALE GENOMIC DNA]</scope>
</reference>
<sequence>MKHVIRYSSVAFGALCLSAAWKISTGGTISDGHLITLLIGSTVAVNIAGVALNTLRENGHFKK</sequence>
<dbReference type="RefSeq" id="YP_009055797.1">
    <property type="nucleotide sequence ID" value="NC_024788.1"/>
</dbReference>
<keyword evidence="3" id="KW-1185">Reference proteome</keyword>
<accession>A0A075LYH4</accession>
<dbReference type="GeneID" id="20283019"/>
<keyword evidence="1" id="KW-0812">Transmembrane</keyword>
<dbReference type="EMBL" id="KJ489402">
    <property type="protein sequence ID" value="AIF71908.1"/>
    <property type="molecule type" value="Genomic_DNA"/>
</dbReference>
<dbReference type="Proteomes" id="UP000028561">
    <property type="component" value="Segment"/>
</dbReference>
<reference evidence="3" key="1">
    <citation type="submission" date="2014-09" db="EMBL/GenBank/DDBJ databases">
        <title>Genomic characterization and comparison of seven Myoviridae bacteriophage infecting Bacillus thuringiensis.</title>
        <authorList>
            <person name="Sauder A.B."/>
            <person name="McKenzie Q.R."/>
            <person name="Temple L.M."/>
            <person name="Alexis B.K."/>
            <person name="Al-Atrache Z."/>
            <person name="Lewis L.O."/>
            <person name="Loesser-Casey K.E."/>
            <person name="Mitchell K.J."/>
        </authorList>
    </citation>
    <scope>NUCLEOTIDE SEQUENCE [LARGE SCALE GENOMIC DNA]</scope>
</reference>
<keyword evidence="1" id="KW-0472">Membrane</keyword>
<keyword evidence="1" id="KW-1133">Transmembrane helix</keyword>
<organism evidence="2 3">
    <name type="scientific">Bacillus phage Riley</name>
    <dbReference type="NCBI Taxonomy" id="1486662"/>
    <lineage>
        <taxon>Viruses</taxon>
        <taxon>Duplodnaviria</taxon>
        <taxon>Heunggongvirae</taxon>
        <taxon>Uroviricota</taxon>
        <taxon>Caudoviricetes</taxon>
        <taxon>Herelleviridae</taxon>
        <taxon>Bastillevirinae</taxon>
        <taxon>Bequatrovirus</taxon>
        <taxon>Bequatrovirus riley</taxon>
    </lineage>
</organism>
<protein>
    <recommendedName>
        <fullName evidence="4">Holin</fullName>
    </recommendedName>
</protein>